<evidence type="ECO:0000313" key="2">
    <source>
        <dbReference type="Proteomes" id="UP001622594"/>
    </source>
</evidence>
<proteinExistence type="predicted"/>
<protein>
    <submittedName>
        <fullName evidence="1">Uncharacterized protein</fullName>
    </submittedName>
</protein>
<accession>A0ABZ1LGR0</accession>
<dbReference type="EMBL" id="CP108188">
    <property type="protein sequence ID" value="WTR73577.1"/>
    <property type="molecule type" value="Genomic_DNA"/>
</dbReference>
<name>A0ABZ1LGR0_9ACTN</name>
<gene>
    <name evidence="1" type="ORF">OG814_31950</name>
</gene>
<organism evidence="1 2">
    <name type="scientific">Streptomyces zaomyceticus</name>
    <dbReference type="NCBI Taxonomy" id="68286"/>
    <lineage>
        <taxon>Bacteria</taxon>
        <taxon>Bacillati</taxon>
        <taxon>Actinomycetota</taxon>
        <taxon>Actinomycetes</taxon>
        <taxon>Kitasatosporales</taxon>
        <taxon>Streptomycetaceae</taxon>
        <taxon>Streptomyces</taxon>
    </lineage>
</organism>
<sequence length="206" mass="22885">MNILTFCDFMHLGEDPSNLFSLLLDGPLCLPQTLEILGYEDKEVTGQTQPPPGSRPATKDEVAQASLFTVPRGPFDSLPRRKASSENANALGLEFRYISSQPDKVVVFPNDRDMQTRQLMLYTPGPIIGGSKAWQVICTDLYVTENPGKRRSPPFIVKTKHVMSEWLNQGQPTPESNGTTREPCDCWIESYSPTGGFQLCRCGEGE</sequence>
<evidence type="ECO:0000313" key="1">
    <source>
        <dbReference type="EMBL" id="WTR73577.1"/>
    </source>
</evidence>
<dbReference type="RefSeq" id="WP_406336299.1">
    <property type="nucleotide sequence ID" value="NZ_CP108188.1"/>
</dbReference>
<reference evidence="1 2" key="1">
    <citation type="submission" date="2022-10" db="EMBL/GenBank/DDBJ databases">
        <title>The complete genomes of actinobacterial strains from the NBC collection.</title>
        <authorList>
            <person name="Joergensen T.S."/>
            <person name="Alvarez Arevalo M."/>
            <person name="Sterndorff E.B."/>
            <person name="Faurdal D."/>
            <person name="Vuksanovic O."/>
            <person name="Mourched A.-S."/>
            <person name="Charusanti P."/>
            <person name="Shaw S."/>
            <person name="Blin K."/>
            <person name="Weber T."/>
        </authorList>
    </citation>
    <scope>NUCLEOTIDE SEQUENCE [LARGE SCALE GENOMIC DNA]</scope>
    <source>
        <strain evidence="1 2">NBC_00123</strain>
    </source>
</reference>
<keyword evidence="2" id="KW-1185">Reference proteome</keyword>
<dbReference type="Proteomes" id="UP001622594">
    <property type="component" value="Chromosome"/>
</dbReference>